<keyword evidence="4" id="KW-0255">Endonuclease</keyword>
<dbReference type="GO" id="GO:0016787">
    <property type="term" value="F:hydrolase activity"/>
    <property type="evidence" value="ECO:0007669"/>
    <property type="project" value="UniProtKB-KW"/>
</dbReference>
<evidence type="ECO:0000256" key="2">
    <source>
        <dbReference type="ARBA" id="ARBA00022695"/>
    </source>
</evidence>
<sequence>MVLLSVVRIVLFGRREVWGRLVAVVVLYVESGWLGRMKTKNGLEIGVARMERNVIAYASIELKVHERNYHTHDLELTAVVFAFKILRHYMYGVKCDIFSNHCSLQHMFTRMDLNLMQRTWMELLKDYGVPLGVALSRNTLGISEKGGVLASVEIKPTFIEEIKANSLMMRNWFRSKVRWCRERPMIPLSMHKRSTSLDHRNCEGTVRDCELHIRKGSFASVMPEI</sequence>
<name>A0AAF0QXD4_SOLVR</name>
<dbReference type="PANTHER" id="PTHR34072:SF52">
    <property type="entry name" value="RIBONUCLEASE H"/>
    <property type="match status" value="1"/>
</dbReference>
<evidence type="ECO:0000256" key="5">
    <source>
        <dbReference type="ARBA" id="ARBA00022801"/>
    </source>
</evidence>
<reference evidence="8" key="1">
    <citation type="submission" date="2023-08" db="EMBL/GenBank/DDBJ databases">
        <title>A de novo genome assembly of Solanum verrucosum Schlechtendal, a Mexican diploid species geographically isolated from the other diploid A-genome species in potato relatives.</title>
        <authorList>
            <person name="Hosaka K."/>
        </authorList>
    </citation>
    <scope>NUCLEOTIDE SEQUENCE</scope>
    <source>
        <tissue evidence="8">Young leaves</tissue>
    </source>
</reference>
<dbReference type="GO" id="GO:0004519">
    <property type="term" value="F:endonuclease activity"/>
    <property type="evidence" value="ECO:0007669"/>
    <property type="project" value="UniProtKB-KW"/>
</dbReference>
<dbReference type="PANTHER" id="PTHR34072">
    <property type="entry name" value="ENZYMATIC POLYPROTEIN-RELATED"/>
    <property type="match status" value="1"/>
</dbReference>
<keyword evidence="6" id="KW-0695">RNA-directed DNA polymerase</keyword>
<evidence type="ECO:0000259" key="7">
    <source>
        <dbReference type="Pfam" id="PF17917"/>
    </source>
</evidence>
<organism evidence="8 9">
    <name type="scientific">Solanum verrucosum</name>
    <dbReference type="NCBI Taxonomy" id="315347"/>
    <lineage>
        <taxon>Eukaryota</taxon>
        <taxon>Viridiplantae</taxon>
        <taxon>Streptophyta</taxon>
        <taxon>Embryophyta</taxon>
        <taxon>Tracheophyta</taxon>
        <taxon>Spermatophyta</taxon>
        <taxon>Magnoliopsida</taxon>
        <taxon>eudicotyledons</taxon>
        <taxon>Gunneridae</taxon>
        <taxon>Pentapetalae</taxon>
        <taxon>asterids</taxon>
        <taxon>lamiids</taxon>
        <taxon>Solanales</taxon>
        <taxon>Solanaceae</taxon>
        <taxon>Solanoideae</taxon>
        <taxon>Solaneae</taxon>
        <taxon>Solanum</taxon>
    </lineage>
</organism>
<dbReference type="GO" id="GO:0003964">
    <property type="term" value="F:RNA-directed DNA polymerase activity"/>
    <property type="evidence" value="ECO:0007669"/>
    <property type="project" value="UniProtKB-KW"/>
</dbReference>
<dbReference type="Proteomes" id="UP001234989">
    <property type="component" value="Chromosome 6"/>
</dbReference>
<evidence type="ECO:0000256" key="1">
    <source>
        <dbReference type="ARBA" id="ARBA00022679"/>
    </source>
</evidence>
<keyword evidence="5" id="KW-0378">Hydrolase</keyword>
<keyword evidence="3" id="KW-0540">Nuclease</keyword>
<accession>A0AAF0QXD4</accession>
<dbReference type="InterPro" id="IPR041373">
    <property type="entry name" value="RT_RNaseH"/>
</dbReference>
<proteinExistence type="predicted"/>
<evidence type="ECO:0000256" key="6">
    <source>
        <dbReference type="ARBA" id="ARBA00022918"/>
    </source>
</evidence>
<keyword evidence="9" id="KW-1185">Reference proteome</keyword>
<feature type="domain" description="Reverse transcriptase RNase H-like" evidence="7">
    <location>
        <begin position="52"/>
        <end position="127"/>
    </location>
</feature>
<dbReference type="EMBL" id="CP133617">
    <property type="protein sequence ID" value="WMV32174.1"/>
    <property type="molecule type" value="Genomic_DNA"/>
</dbReference>
<protein>
    <recommendedName>
        <fullName evidence="7">Reverse transcriptase RNase H-like domain-containing protein</fullName>
    </recommendedName>
</protein>
<keyword evidence="1" id="KW-0808">Transferase</keyword>
<dbReference type="Pfam" id="PF17917">
    <property type="entry name" value="RT_RNaseH"/>
    <property type="match status" value="1"/>
</dbReference>
<dbReference type="InterPro" id="IPR043502">
    <property type="entry name" value="DNA/RNA_pol_sf"/>
</dbReference>
<dbReference type="AlphaFoldDB" id="A0AAF0QXD4"/>
<dbReference type="SUPFAM" id="SSF56672">
    <property type="entry name" value="DNA/RNA polymerases"/>
    <property type="match status" value="1"/>
</dbReference>
<evidence type="ECO:0000313" key="8">
    <source>
        <dbReference type="EMBL" id="WMV32174.1"/>
    </source>
</evidence>
<gene>
    <name evidence="8" type="ORF">MTR67_025559</name>
</gene>
<evidence type="ECO:0000256" key="3">
    <source>
        <dbReference type="ARBA" id="ARBA00022722"/>
    </source>
</evidence>
<keyword evidence="2" id="KW-0548">Nucleotidyltransferase</keyword>
<evidence type="ECO:0000256" key="4">
    <source>
        <dbReference type="ARBA" id="ARBA00022759"/>
    </source>
</evidence>
<evidence type="ECO:0000313" key="9">
    <source>
        <dbReference type="Proteomes" id="UP001234989"/>
    </source>
</evidence>